<reference evidence="2 3" key="1">
    <citation type="submission" date="2018-06" db="EMBL/GenBank/DDBJ databases">
        <title>Natronomonas sp. F16-60 a new haloarchaeon isolated from a solar saltern of Isla Cristina, Huelva, Spain.</title>
        <authorList>
            <person name="Duran-Viseras A."/>
            <person name="Sanchez-Porro C."/>
            <person name="Ventosa A."/>
        </authorList>
    </citation>
    <scope>NUCLEOTIDE SEQUENCE [LARGE SCALE GENOMIC DNA]</scope>
    <source>
        <strain evidence="2 3">F16-60</strain>
    </source>
</reference>
<feature type="compositionally biased region" description="Basic and acidic residues" evidence="1">
    <location>
        <begin position="20"/>
        <end position="30"/>
    </location>
</feature>
<dbReference type="RefSeq" id="WP_144262615.1">
    <property type="nucleotide sequence ID" value="NZ_QMDX01000009.1"/>
</dbReference>
<dbReference type="Proteomes" id="UP000319894">
    <property type="component" value="Unassembled WGS sequence"/>
</dbReference>
<organism evidence="2 3">
    <name type="scientific">Haloglomus irregulare</name>
    <dbReference type="NCBI Taxonomy" id="2234134"/>
    <lineage>
        <taxon>Archaea</taxon>
        <taxon>Methanobacteriati</taxon>
        <taxon>Methanobacteriota</taxon>
        <taxon>Stenosarchaea group</taxon>
        <taxon>Halobacteria</taxon>
        <taxon>Halobacteriales</taxon>
        <taxon>Natronomonadaceae</taxon>
        <taxon>Haloglomus</taxon>
    </lineage>
</organism>
<dbReference type="EMBL" id="QMDX01000009">
    <property type="protein sequence ID" value="TSD09930.1"/>
    <property type="molecule type" value="Genomic_DNA"/>
</dbReference>
<evidence type="ECO:0000313" key="3">
    <source>
        <dbReference type="Proteomes" id="UP000319894"/>
    </source>
</evidence>
<dbReference type="InParanoid" id="A0A554MYS7"/>
<feature type="region of interest" description="Disordered" evidence="1">
    <location>
        <begin position="1"/>
        <end position="30"/>
    </location>
</feature>
<accession>A0A554MYS7</accession>
<protein>
    <submittedName>
        <fullName evidence="2">Uncharacterized protein</fullName>
    </submittedName>
</protein>
<gene>
    <name evidence="2" type="ORF">DP107_13110</name>
</gene>
<evidence type="ECO:0000256" key="1">
    <source>
        <dbReference type="SAM" id="MobiDB-lite"/>
    </source>
</evidence>
<comment type="caution">
    <text evidence="2">The sequence shown here is derived from an EMBL/GenBank/DDBJ whole genome shotgun (WGS) entry which is preliminary data.</text>
</comment>
<name>A0A554MYS7_9EURY</name>
<sequence>MVRYYCSSHRRETTSPGYRGHSDADFRELTPSDLDGGETCGCADGRCTNRAEYAWDGGGDGPDPETAD</sequence>
<keyword evidence="3" id="KW-1185">Reference proteome</keyword>
<proteinExistence type="predicted"/>
<evidence type="ECO:0000313" key="2">
    <source>
        <dbReference type="EMBL" id="TSD09930.1"/>
    </source>
</evidence>
<dbReference type="AlphaFoldDB" id="A0A554MYS7"/>